<protein>
    <submittedName>
        <fullName evidence="2">Uncharacterized protein</fullName>
    </submittedName>
</protein>
<dbReference type="Proteomes" id="UP001151760">
    <property type="component" value="Unassembled WGS sequence"/>
</dbReference>
<proteinExistence type="predicted"/>
<sequence>MVEEPVKMKKKDQMSLDEELAFKLQAEEEEEEETKAEITQESISKRAGDELEHENPKKQKVDEDKETAELQRLIKVVFDEEEVAIDVVPLATKPPTIVNWKIHKEGKKSYYQIIRADGTKYGLTRPVEDLDLILYGDLKKMFKPHVEDQIWKNQDNYSVLDWKIYDSCGVHSCYFDDEDRKGIENVAADHLSRIENDEISDDSEVDDNFHGEALMKINTEDEPSHWLGPYVVKHQYPSGYVELYGKDGKTFIVNGHRLKLYHEEEDYYNDQREAVTLFFPKE</sequence>
<accession>A0ABQ5ECJ8</accession>
<gene>
    <name evidence="2" type="ORF">Tco_0974734</name>
</gene>
<keyword evidence="3" id="KW-1185">Reference proteome</keyword>
<feature type="compositionally biased region" description="Basic and acidic residues" evidence="1">
    <location>
        <begin position="35"/>
        <end position="65"/>
    </location>
</feature>
<evidence type="ECO:0000313" key="2">
    <source>
        <dbReference type="EMBL" id="GJT48577.1"/>
    </source>
</evidence>
<reference evidence="2" key="2">
    <citation type="submission" date="2022-01" db="EMBL/GenBank/DDBJ databases">
        <authorList>
            <person name="Yamashiro T."/>
            <person name="Shiraishi A."/>
            <person name="Satake H."/>
            <person name="Nakayama K."/>
        </authorList>
    </citation>
    <scope>NUCLEOTIDE SEQUENCE</scope>
</reference>
<evidence type="ECO:0000256" key="1">
    <source>
        <dbReference type="SAM" id="MobiDB-lite"/>
    </source>
</evidence>
<dbReference type="EMBL" id="BQNB010016166">
    <property type="protein sequence ID" value="GJT48577.1"/>
    <property type="molecule type" value="Genomic_DNA"/>
</dbReference>
<name>A0ABQ5ECJ8_9ASTR</name>
<evidence type="ECO:0000313" key="3">
    <source>
        <dbReference type="Proteomes" id="UP001151760"/>
    </source>
</evidence>
<reference evidence="2" key="1">
    <citation type="journal article" date="2022" name="Int. J. Mol. Sci.">
        <title>Draft Genome of Tanacetum Coccineum: Genomic Comparison of Closely Related Tanacetum-Family Plants.</title>
        <authorList>
            <person name="Yamashiro T."/>
            <person name="Shiraishi A."/>
            <person name="Nakayama K."/>
            <person name="Satake H."/>
        </authorList>
    </citation>
    <scope>NUCLEOTIDE SEQUENCE</scope>
</reference>
<feature type="region of interest" description="Disordered" evidence="1">
    <location>
        <begin position="24"/>
        <end position="65"/>
    </location>
</feature>
<comment type="caution">
    <text evidence="2">The sequence shown here is derived from an EMBL/GenBank/DDBJ whole genome shotgun (WGS) entry which is preliminary data.</text>
</comment>
<organism evidence="2 3">
    <name type="scientific">Tanacetum coccineum</name>
    <dbReference type="NCBI Taxonomy" id="301880"/>
    <lineage>
        <taxon>Eukaryota</taxon>
        <taxon>Viridiplantae</taxon>
        <taxon>Streptophyta</taxon>
        <taxon>Embryophyta</taxon>
        <taxon>Tracheophyta</taxon>
        <taxon>Spermatophyta</taxon>
        <taxon>Magnoliopsida</taxon>
        <taxon>eudicotyledons</taxon>
        <taxon>Gunneridae</taxon>
        <taxon>Pentapetalae</taxon>
        <taxon>asterids</taxon>
        <taxon>campanulids</taxon>
        <taxon>Asterales</taxon>
        <taxon>Asteraceae</taxon>
        <taxon>Asteroideae</taxon>
        <taxon>Anthemideae</taxon>
        <taxon>Anthemidinae</taxon>
        <taxon>Tanacetum</taxon>
    </lineage>
</organism>